<comment type="caution">
    <text evidence="2">The sequence shown here is derived from an EMBL/GenBank/DDBJ whole genome shotgun (WGS) entry which is preliminary data.</text>
</comment>
<dbReference type="EMBL" id="CAKMRJ010005634">
    <property type="protein sequence ID" value="CAH1448267.1"/>
    <property type="molecule type" value="Genomic_DNA"/>
</dbReference>
<sequence length="109" mass="11748">MNESAMWPPTDYIAPLPPLKRKMSGKPTVKRRTCSTEEGHNKSTCTAVARPPKCQVKKKKAENGGGSGLNKGKDQDEGVSGVEKGQVEGESASGQKKKRVKLKVKVEVV</sequence>
<dbReference type="Proteomes" id="UP001157418">
    <property type="component" value="Unassembled WGS sequence"/>
</dbReference>
<organism evidence="2 3">
    <name type="scientific">Lactuca virosa</name>
    <dbReference type="NCBI Taxonomy" id="75947"/>
    <lineage>
        <taxon>Eukaryota</taxon>
        <taxon>Viridiplantae</taxon>
        <taxon>Streptophyta</taxon>
        <taxon>Embryophyta</taxon>
        <taxon>Tracheophyta</taxon>
        <taxon>Spermatophyta</taxon>
        <taxon>Magnoliopsida</taxon>
        <taxon>eudicotyledons</taxon>
        <taxon>Gunneridae</taxon>
        <taxon>Pentapetalae</taxon>
        <taxon>asterids</taxon>
        <taxon>campanulids</taxon>
        <taxon>Asterales</taxon>
        <taxon>Asteraceae</taxon>
        <taxon>Cichorioideae</taxon>
        <taxon>Cichorieae</taxon>
        <taxon>Lactucinae</taxon>
        <taxon>Lactuca</taxon>
    </lineage>
</organism>
<feature type="region of interest" description="Disordered" evidence="1">
    <location>
        <begin position="1"/>
        <end position="109"/>
    </location>
</feature>
<proteinExistence type="predicted"/>
<reference evidence="2 3" key="1">
    <citation type="submission" date="2022-01" db="EMBL/GenBank/DDBJ databases">
        <authorList>
            <person name="Xiong W."/>
            <person name="Schranz E."/>
        </authorList>
    </citation>
    <scope>NUCLEOTIDE SEQUENCE [LARGE SCALE GENOMIC DNA]</scope>
</reference>
<dbReference type="AlphaFoldDB" id="A0AAU9PDC0"/>
<feature type="compositionally biased region" description="Basic residues" evidence="1">
    <location>
        <begin position="19"/>
        <end position="33"/>
    </location>
</feature>
<protein>
    <submittedName>
        <fullName evidence="2">Uncharacterized protein</fullName>
    </submittedName>
</protein>
<evidence type="ECO:0000313" key="2">
    <source>
        <dbReference type="EMBL" id="CAH1448267.1"/>
    </source>
</evidence>
<evidence type="ECO:0000256" key="1">
    <source>
        <dbReference type="SAM" id="MobiDB-lite"/>
    </source>
</evidence>
<accession>A0AAU9PDC0</accession>
<keyword evidence="3" id="KW-1185">Reference proteome</keyword>
<name>A0AAU9PDC0_9ASTR</name>
<evidence type="ECO:0000313" key="3">
    <source>
        <dbReference type="Proteomes" id="UP001157418"/>
    </source>
</evidence>
<gene>
    <name evidence="2" type="ORF">LVIROSA_LOCUS33824</name>
</gene>